<sequence>MENTTKDTIKEIASKVPEVTFIFWIIKILATTLGETGGDAVTMAPLKLGYAYGTIIFAIIFIGAVVAQIIAKKYHPFFYWFTIIASTMLGTTMADFADRSLGIGYTGGSSILLVLVLLSLFTWRFVLGSVAIDSVSSAKTEAFYWLTIMFSQTLGTALGDWTASDDGLNLGFARSALLFGAMLAVIAALYAWTKISHTILFWAAFILTRPLGAAVGDFLDKPHEEGGLEVNRALASGILLVLIIILVLVFPHRAATRRQSAENGAP</sequence>
<dbReference type="EMBL" id="ABVL01000036">
    <property type="protein sequence ID" value="EDY16299.1"/>
    <property type="molecule type" value="Genomic_DNA"/>
</dbReference>
<dbReference type="InParanoid" id="B4DBB1"/>
<feature type="transmembrane region" description="Helical" evidence="1">
    <location>
        <begin position="171"/>
        <end position="192"/>
    </location>
</feature>
<feature type="transmembrane region" description="Helical" evidence="1">
    <location>
        <begin position="142"/>
        <end position="159"/>
    </location>
</feature>
<keyword evidence="1" id="KW-1133">Transmembrane helix</keyword>
<keyword evidence="1" id="KW-0472">Membrane</keyword>
<evidence type="ECO:0000313" key="3">
    <source>
        <dbReference type="Proteomes" id="UP000005824"/>
    </source>
</evidence>
<evidence type="ECO:0000256" key="1">
    <source>
        <dbReference type="SAM" id="Phobius"/>
    </source>
</evidence>
<name>B4DBB1_9BACT</name>
<protein>
    <recommendedName>
        <fullName evidence="4">Membrane-anchored protein</fullName>
    </recommendedName>
</protein>
<accession>B4DBB1</accession>
<evidence type="ECO:0008006" key="4">
    <source>
        <dbReference type="Google" id="ProtNLM"/>
    </source>
</evidence>
<feature type="transmembrane region" description="Helical" evidence="1">
    <location>
        <begin position="50"/>
        <end position="70"/>
    </location>
</feature>
<dbReference type="eggNOG" id="COG4705">
    <property type="taxonomic scope" value="Bacteria"/>
</dbReference>
<proteinExistence type="predicted"/>
<dbReference type="InterPro" id="IPR007136">
    <property type="entry name" value="DUF347"/>
</dbReference>
<feature type="transmembrane region" description="Helical" evidence="1">
    <location>
        <begin position="231"/>
        <end position="250"/>
    </location>
</feature>
<feature type="transmembrane region" description="Helical" evidence="1">
    <location>
        <begin position="199"/>
        <end position="219"/>
    </location>
</feature>
<reference evidence="2 3" key="1">
    <citation type="journal article" date="2011" name="J. Bacteriol.">
        <title>Genome sequence of Chthoniobacter flavus Ellin428, an aerobic heterotrophic soil bacterium.</title>
        <authorList>
            <person name="Kant R."/>
            <person name="van Passel M.W."/>
            <person name="Palva A."/>
            <person name="Lucas S."/>
            <person name="Lapidus A."/>
            <person name="Glavina Del Rio T."/>
            <person name="Dalin E."/>
            <person name="Tice H."/>
            <person name="Bruce D."/>
            <person name="Goodwin L."/>
            <person name="Pitluck S."/>
            <person name="Larimer F.W."/>
            <person name="Land M.L."/>
            <person name="Hauser L."/>
            <person name="Sangwan P."/>
            <person name="de Vos W.M."/>
            <person name="Janssen P.H."/>
            <person name="Smidt H."/>
        </authorList>
    </citation>
    <scope>NUCLEOTIDE SEQUENCE [LARGE SCALE GENOMIC DNA]</scope>
    <source>
        <strain evidence="2 3">Ellin428</strain>
    </source>
</reference>
<keyword evidence="1" id="KW-0812">Transmembrane</keyword>
<dbReference type="STRING" id="497964.CfE428DRAFT_6202"/>
<feature type="transmembrane region" description="Helical" evidence="1">
    <location>
        <begin position="77"/>
        <end position="97"/>
    </location>
</feature>
<gene>
    <name evidence="2" type="ORF">CfE428DRAFT_6202</name>
</gene>
<evidence type="ECO:0000313" key="2">
    <source>
        <dbReference type="EMBL" id="EDY16299.1"/>
    </source>
</evidence>
<keyword evidence="3" id="KW-1185">Reference proteome</keyword>
<comment type="caution">
    <text evidence="2">The sequence shown here is derived from an EMBL/GenBank/DDBJ whole genome shotgun (WGS) entry which is preliminary data.</text>
</comment>
<dbReference type="AlphaFoldDB" id="B4DBB1"/>
<dbReference type="RefSeq" id="WP_006983520.1">
    <property type="nucleotide sequence ID" value="NZ_ABVL01000036.1"/>
</dbReference>
<dbReference type="Proteomes" id="UP000005824">
    <property type="component" value="Unassembled WGS sequence"/>
</dbReference>
<feature type="transmembrane region" description="Helical" evidence="1">
    <location>
        <begin position="103"/>
        <end position="121"/>
    </location>
</feature>
<organism evidence="2 3">
    <name type="scientific">Chthoniobacter flavus Ellin428</name>
    <dbReference type="NCBI Taxonomy" id="497964"/>
    <lineage>
        <taxon>Bacteria</taxon>
        <taxon>Pseudomonadati</taxon>
        <taxon>Verrucomicrobiota</taxon>
        <taxon>Spartobacteria</taxon>
        <taxon>Chthoniobacterales</taxon>
        <taxon>Chthoniobacteraceae</taxon>
        <taxon>Chthoniobacter</taxon>
    </lineage>
</organism>
<dbReference type="Pfam" id="PF03988">
    <property type="entry name" value="DUF347"/>
    <property type="match status" value="4"/>
</dbReference>